<evidence type="ECO:0000256" key="6">
    <source>
        <dbReference type="PIRNR" id="PIRNR000535"/>
    </source>
</evidence>
<dbReference type="GO" id="GO:0008662">
    <property type="term" value="F:1-phosphofructokinase activity"/>
    <property type="evidence" value="ECO:0007669"/>
    <property type="project" value="InterPro"/>
</dbReference>
<dbReference type="EMBL" id="BHVZ01000014">
    <property type="protein sequence ID" value="GCB30291.1"/>
    <property type="molecule type" value="Genomic_DNA"/>
</dbReference>
<comment type="similarity">
    <text evidence="1">Belongs to the carbohydrate kinase pfkB family.</text>
</comment>
<accession>A0A401LFE1</accession>
<dbReference type="GO" id="GO:0005524">
    <property type="term" value="F:ATP binding"/>
    <property type="evidence" value="ECO:0007669"/>
    <property type="project" value="UniProtKB-KW"/>
</dbReference>
<evidence type="ECO:0000256" key="2">
    <source>
        <dbReference type="ARBA" id="ARBA00022679"/>
    </source>
</evidence>
<dbReference type="Gene3D" id="3.40.1190.20">
    <property type="match status" value="1"/>
</dbReference>
<comment type="catalytic activity">
    <reaction evidence="6">
        <text>D-tagatofuranose 6-phosphate + ATP = D-tagatofuranose 1,6-bisphosphate + ADP + H(+)</text>
        <dbReference type="Rhea" id="RHEA:12420"/>
        <dbReference type="ChEBI" id="CHEBI:15378"/>
        <dbReference type="ChEBI" id="CHEBI:30616"/>
        <dbReference type="ChEBI" id="CHEBI:58694"/>
        <dbReference type="ChEBI" id="CHEBI:58695"/>
        <dbReference type="ChEBI" id="CHEBI:456216"/>
        <dbReference type="EC" id="2.7.1.144"/>
    </reaction>
</comment>
<dbReference type="RefSeq" id="WP_016406613.1">
    <property type="nucleotide sequence ID" value="NZ_DAVZTY010000079.1"/>
</dbReference>
<dbReference type="GO" id="GO:0005829">
    <property type="term" value="C:cytosol"/>
    <property type="evidence" value="ECO:0007669"/>
    <property type="project" value="TreeGrafter"/>
</dbReference>
<dbReference type="InterPro" id="IPR022463">
    <property type="entry name" value="1-PFruKinase"/>
</dbReference>
<keyword evidence="6" id="KW-0423">Lactose metabolism</keyword>
<dbReference type="SUPFAM" id="SSF53613">
    <property type="entry name" value="Ribokinase-like"/>
    <property type="match status" value="1"/>
</dbReference>
<dbReference type="PANTHER" id="PTHR46566">
    <property type="entry name" value="1-PHOSPHOFRUCTOKINASE-RELATED"/>
    <property type="match status" value="1"/>
</dbReference>
<evidence type="ECO:0000259" key="7">
    <source>
        <dbReference type="Pfam" id="PF00294"/>
    </source>
</evidence>
<dbReference type="EC" id="2.7.1.144" evidence="6"/>
<name>A0A401LFE1_9FIRM</name>
<comment type="pathway">
    <text evidence="6">Carbohydrate metabolism; D-tagatose 6-phosphate degradation; D-glyceraldehyde 3-phosphate and glycerone phosphate from D-tagatose 6-phosphate: step 1/2.</text>
</comment>
<dbReference type="GO" id="GO:0016052">
    <property type="term" value="P:carbohydrate catabolic process"/>
    <property type="evidence" value="ECO:0007669"/>
    <property type="project" value="UniProtKB-ARBA"/>
</dbReference>
<dbReference type="NCBIfam" id="TIGR03828">
    <property type="entry name" value="pfkB"/>
    <property type="match status" value="1"/>
</dbReference>
<evidence type="ECO:0000256" key="3">
    <source>
        <dbReference type="ARBA" id="ARBA00022741"/>
    </source>
</evidence>
<feature type="domain" description="Carbohydrate kinase PfkB" evidence="7">
    <location>
        <begin position="11"/>
        <end position="287"/>
    </location>
</feature>
<dbReference type="InterPro" id="IPR029056">
    <property type="entry name" value="Ribokinase-like"/>
</dbReference>
<keyword evidence="2 6" id="KW-0808">Transferase</keyword>
<keyword evidence="3 6" id="KW-0547">Nucleotide-binding</keyword>
<dbReference type="PANTHER" id="PTHR46566:SF1">
    <property type="entry name" value="1-PHOSPHOFRUCTOKINASE"/>
    <property type="match status" value="1"/>
</dbReference>
<protein>
    <recommendedName>
        <fullName evidence="6">Tagatose-6-phosphate kinase</fullName>
        <ecNumber evidence="6">2.7.1.144</ecNumber>
    </recommendedName>
</protein>
<comment type="similarity">
    <text evidence="6">Belongs to the carbohydrate kinase PfkB family. LacC subfamily.</text>
</comment>
<keyword evidence="5 6" id="KW-0067">ATP-binding</keyword>
<dbReference type="InterPro" id="IPR017583">
    <property type="entry name" value="Tagatose/fructose_Pkinase"/>
</dbReference>
<evidence type="ECO:0000256" key="1">
    <source>
        <dbReference type="ARBA" id="ARBA00005380"/>
    </source>
</evidence>
<dbReference type="CDD" id="cd01164">
    <property type="entry name" value="FruK_PfkB_like"/>
    <property type="match status" value="1"/>
</dbReference>
<dbReference type="NCBIfam" id="TIGR03168">
    <property type="entry name" value="1-PFK"/>
    <property type="match status" value="1"/>
</dbReference>
<evidence type="ECO:0000256" key="4">
    <source>
        <dbReference type="ARBA" id="ARBA00022777"/>
    </source>
</evidence>
<dbReference type="UniPathway" id="UPA00704">
    <property type="reaction ID" value="UER00715"/>
</dbReference>
<dbReference type="GeneID" id="86194968"/>
<dbReference type="Proteomes" id="UP000287361">
    <property type="component" value="Unassembled WGS sequence"/>
</dbReference>
<dbReference type="GO" id="GO:2001059">
    <property type="term" value="P:D-tagatose 6-phosphate catabolic process"/>
    <property type="evidence" value="ECO:0007669"/>
    <property type="project" value="UniProtKB-UniPathway"/>
</dbReference>
<gene>
    <name evidence="8" type="primary">fruK</name>
    <name evidence="8" type="ORF">KGMB03357_19520</name>
</gene>
<dbReference type="OrthoDB" id="9801219at2"/>
<keyword evidence="4 8" id="KW-0418">Kinase</keyword>
<sequence length="308" mass="33503">MIYTVTVNPSVDYVVQLGEFHLGMVNRALNEAVFSGGKGINVAMILQNLGVSNRALGFLAGFTGDFIEKDLRRRGCRTDFVRLEKGFSRINVKLKGQEGSEINGSGPAVDQAAVQALFEKISTLQKGDILIISGSVPLSLPQDFYERILDLLKGREIDTVVDATGEALLKTLRYEPFLIKPNLQELEELAERRLFTREEIIAQGKRLQEMGAKNVLISLAAEGAILLTAEGEILFGEAPRGKLVNAVGAGDSMVGGFVAGWVKTGNYCEALQWGVAAGSASAFCETLATGEEIRRLYDETINIIREEC</sequence>
<dbReference type="FunFam" id="3.40.1190.20:FF:000001">
    <property type="entry name" value="Phosphofructokinase"/>
    <property type="match status" value="1"/>
</dbReference>
<comment type="caution">
    <text evidence="8">The sequence shown here is derived from an EMBL/GenBank/DDBJ whole genome shotgun (WGS) entry which is preliminary data.</text>
</comment>
<dbReference type="GO" id="GO:0009024">
    <property type="term" value="F:tagatose-6-phosphate kinase activity"/>
    <property type="evidence" value="ECO:0007669"/>
    <property type="project" value="UniProtKB-EC"/>
</dbReference>
<keyword evidence="9" id="KW-1185">Reference proteome</keyword>
<dbReference type="AlphaFoldDB" id="A0A401LFE1"/>
<evidence type="ECO:0000256" key="5">
    <source>
        <dbReference type="ARBA" id="ARBA00022840"/>
    </source>
</evidence>
<dbReference type="Pfam" id="PF00294">
    <property type="entry name" value="PfkB"/>
    <property type="match status" value="1"/>
</dbReference>
<dbReference type="GO" id="GO:0044281">
    <property type="term" value="P:small molecule metabolic process"/>
    <property type="evidence" value="ECO:0007669"/>
    <property type="project" value="UniProtKB-ARBA"/>
</dbReference>
<reference evidence="8 9" key="1">
    <citation type="submission" date="2018-10" db="EMBL/GenBank/DDBJ databases">
        <title>Draft Genome Sequence of Anaerotignum sp. KCTC 15736.</title>
        <authorList>
            <person name="Choi S.H."/>
            <person name="Kim J.S."/>
            <person name="Kang S.W."/>
            <person name="Lee J.S."/>
            <person name="Park S.H."/>
        </authorList>
    </citation>
    <scope>NUCLEOTIDE SEQUENCE [LARGE SCALE GENOMIC DNA]</scope>
    <source>
        <strain evidence="8 9">KCTC 15736</strain>
    </source>
</reference>
<dbReference type="PIRSF" id="PIRSF000535">
    <property type="entry name" value="1PFK/6PFK/LacC"/>
    <property type="match status" value="1"/>
</dbReference>
<dbReference type="GO" id="GO:0005988">
    <property type="term" value="P:lactose metabolic process"/>
    <property type="evidence" value="ECO:0007669"/>
    <property type="project" value="UniProtKB-KW"/>
</dbReference>
<evidence type="ECO:0000313" key="9">
    <source>
        <dbReference type="Proteomes" id="UP000287361"/>
    </source>
</evidence>
<organism evidence="8 9">
    <name type="scientific">Anaerotignum faecicola</name>
    <dbReference type="NCBI Taxonomy" id="2358141"/>
    <lineage>
        <taxon>Bacteria</taxon>
        <taxon>Bacillati</taxon>
        <taxon>Bacillota</taxon>
        <taxon>Clostridia</taxon>
        <taxon>Lachnospirales</taxon>
        <taxon>Anaerotignaceae</taxon>
        <taxon>Anaerotignum</taxon>
    </lineage>
</organism>
<evidence type="ECO:0000313" key="8">
    <source>
        <dbReference type="EMBL" id="GCB30291.1"/>
    </source>
</evidence>
<proteinExistence type="inferred from homology"/>
<dbReference type="InterPro" id="IPR011611">
    <property type="entry name" value="PfkB_dom"/>
</dbReference>